<name>A0A1M7KIQ2_9BACT</name>
<gene>
    <name evidence="2" type="ORF">SAMN04488057_102468</name>
</gene>
<dbReference type="InterPro" id="IPR041698">
    <property type="entry name" value="Methyltransf_25"/>
</dbReference>
<dbReference type="Gene3D" id="3.40.50.150">
    <property type="entry name" value="Vaccinia Virus protein VP39"/>
    <property type="match status" value="1"/>
</dbReference>
<dbReference type="Proteomes" id="UP000184513">
    <property type="component" value="Unassembled WGS sequence"/>
</dbReference>
<dbReference type="GO" id="GO:0008168">
    <property type="term" value="F:methyltransferase activity"/>
    <property type="evidence" value="ECO:0007669"/>
    <property type="project" value="UniProtKB-KW"/>
</dbReference>
<dbReference type="STRING" id="388280.SAMN04488057_102468"/>
<dbReference type="AlphaFoldDB" id="A0A1M7KIQ2"/>
<proteinExistence type="predicted"/>
<dbReference type="SUPFAM" id="SSF53335">
    <property type="entry name" value="S-adenosyl-L-methionine-dependent methyltransferases"/>
    <property type="match status" value="1"/>
</dbReference>
<dbReference type="GO" id="GO:0032259">
    <property type="term" value="P:methylation"/>
    <property type="evidence" value="ECO:0007669"/>
    <property type="project" value="UniProtKB-KW"/>
</dbReference>
<protein>
    <submittedName>
        <fullName evidence="2">Methyltransferase domain-containing protein</fullName>
    </submittedName>
</protein>
<organism evidence="2 3">
    <name type="scientific">Cyclobacterium lianum</name>
    <dbReference type="NCBI Taxonomy" id="388280"/>
    <lineage>
        <taxon>Bacteria</taxon>
        <taxon>Pseudomonadati</taxon>
        <taxon>Bacteroidota</taxon>
        <taxon>Cytophagia</taxon>
        <taxon>Cytophagales</taxon>
        <taxon>Cyclobacteriaceae</taxon>
        <taxon>Cyclobacterium</taxon>
    </lineage>
</organism>
<keyword evidence="2" id="KW-0489">Methyltransferase</keyword>
<dbReference type="Pfam" id="PF13649">
    <property type="entry name" value="Methyltransf_25"/>
    <property type="match status" value="1"/>
</dbReference>
<feature type="domain" description="Methyltransferase" evidence="1">
    <location>
        <begin position="46"/>
        <end position="137"/>
    </location>
</feature>
<dbReference type="InterPro" id="IPR029063">
    <property type="entry name" value="SAM-dependent_MTases_sf"/>
</dbReference>
<evidence type="ECO:0000259" key="1">
    <source>
        <dbReference type="Pfam" id="PF13649"/>
    </source>
</evidence>
<dbReference type="RefSeq" id="WP_073093020.1">
    <property type="nucleotide sequence ID" value="NZ_FRCY01000002.1"/>
</dbReference>
<dbReference type="OrthoDB" id="836632at2"/>
<keyword evidence="2" id="KW-0808">Transferase</keyword>
<evidence type="ECO:0000313" key="2">
    <source>
        <dbReference type="EMBL" id="SHM64768.1"/>
    </source>
</evidence>
<sequence length="223" mass="25589">MGKEKFPDHYRLLAPFYEKLGHLILGQDFPSSKMAFLEEVSSGDQVLVLGGGAGINIPDVLQRCGEKGKVTYMEASASMIRKCKSRLSDDLLKRISFVHADSPDILPEVTFDVVITQYFLDVLPDEKITQIFAAVHTRIDRHSRWIFADFFPLAAKRLQLKAMIVAFSLLTGHQRNDLPDYDTFFSNWGWFEKSRKEFCRGFYQARVYSLDPRSIRPETNSLK</sequence>
<reference evidence="2 3" key="1">
    <citation type="submission" date="2016-11" db="EMBL/GenBank/DDBJ databases">
        <authorList>
            <person name="Jaros S."/>
            <person name="Januszkiewicz K."/>
            <person name="Wedrychowicz H."/>
        </authorList>
    </citation>
    <scope>NUCLEOTIDE SEQUENCE [LARGE SCALE GENOMIC DNA]</scope>
    <source>
        <strain evidence="2 3">CGMCC 1.6102</strain>
    </source>
</reference>
<keyword evidence="3" id="KW-1185">Reference proteome</keyword>
<dbReference type="CDD" id="cd02440">
    <property type="entry name" value="AdoMet_MTases"/>
    <property type="match status" value="1"/>
</dbReference>
<evidence type="ECO:0000313" key="3">
    <source>
        <dbReference type="Proteomes" id="UP000184513"/>
    </source>
</evidence>
<dbReference type="EMBL" id="FRCY01000002">
    <property type="protein sequence ID" value="SHM64768.1"/>
    <property type="molecule type" value="Genomic_DNA"/>
</dbReference>
<accession>A0A1M7KIQ2</accession>